<dbReference type="VEuPathDB" id="ToxoDB:ETH_00010420"/>
<dbReference type="AlphaFoldDB" id="U6KT51"/>
<feature type="region of interest" description="Disordered" evidence="1">
    <location>
        <begin position="42"/>
        <end position="252"/>
    </location>
</feature>
<feature type="compositionally biased region" description="Basic and acidic residues" evidence="1">
    <location>
        <begin position="102"/>
        <end position="126"/>
    </location>
</feature>
<feature type="compositionally biased region" description="Basic and acidic residues" evidence="1">
    <location>
        <begin position="72"/>
        <end position="94"/>
    </location>
</feature>
<evidence type="ECO:0000256" key="1">
    <source>
        <dbReference type="SAM" id="MobiDB-lite"/>
    </source>
</evidence>
<reference evidence="2" key="2">
    <citation type="submission" date="2013-10" db="EMBL/GenBank/DDBJ databases">
        <authorList>
            <person name="Aslett M."/>
        </authorList>
    </citation>
    <scope>NUCLEOTIDE SEQUENCE [LARGE SCALE GENOMIC DNA]</scope>
    <source>
        <strain evidence="2">Houghton</strain>
    </source>
</reference>
<evidence type="ECO:0000313" key="2">
    <source>
        <dbReference type="EMBL" id="CDJ39544.1"/>
    </source>
</evidence>
<evidence type="ECO:0000313" key="3">
    <source>
        <dbReference type="Proteomes" id="UP000030747"/>
    </source>
</evidence>
<dbReference type="RefSeq" id="XP_013230299.1">
    <property type="nucleotide sequence ID" value="XM_013374845.1"/>
</dbReference>
<feature type="non-terminal residue" evidence="2">
    <location>
        <position position="252"/>
    </location>
</feature>
<feature type="compositionally biased region" description="Polar residues" evidence="1">
    <location>
        <begin position="128"/>
        <end position="150"/>
    </location>
</feature>
<name>U6KT51_EIMTE</name>
<dbReference type="Proteomes" id="UP000030747">
    <property type="component" value="Unassembled WGS sequence"/>
</dbReference>
<dbReference type="EMBL" id="HG674449">
    <property type="protein sequence ID" value="CDJ39544.1"/>
    <property type="molecule type" value="Genomic_DNA"/>
</dbReference>
<dbReference type="VEuPathDB" id="ToxoDB:ETH2_0625400"/>
<gene>
    <name evidence="2" type="ORF">ETH_00010420</name>
</gene>
<accession>U6KT51</accession>
<protein>
    <submittedName>
        <fullName evidence="2">Uncharacterized protein</fullName>
    </submittedName>
</protein>
<feature type="compositionally biased region" description="Pro residues" evidence="1">
    <location>
        <begin position="225"/>
        <end position="234"/>
    </location>
</feature>
<reference evidence="2" key="1">
    <citation type="submission" date="2013-10" db="EMBL/GenBank/DDBJ databases">
        <title>Genomic analysis of the causative agents of coccidiosis in chickens.</title>
        <authorList>
            <person name="Reid A.J."/>
            <person name="Blake D."/>
            <person name="Billington K."/>
            <person name="Browne H."/>
            <person name="Dunn M."/>
            <person name="Hung S."/>
            <person name="Kawahara F."/>
            <person name="Miranda-Saavedra D."/>
            <person name="Mourier T."/>
            <person name="Nagra H."/>
            <person name="Otto T.D."/>
            <person name="Rawlings N."/>
            <person name="Sanchez A."/>
            <person name="Sanders M."/>
            <person name="Subramaniam C."/>
            <person name="Tay Y."/>
            <person name="Dear P."/>
            <person name="Doerig C."/>
            <person name="Gruber A."/>
            <person name="Parkinson J."/>
            <person name="Shirley M."/>
            <person name="Wan K.L."/>
            <person name="Berriman M."/>
            <person name="Tomley F."/>
            <person name="Pain A."/>
        </authorList>
    </citation>
    <scope>NUCLEOTIDE SEQUENCE [LARGE SCALE GENOMIC DNA]</scope>
    <source>
        <strain evidence="2">Houghton</strain>
    </source>
</reference>
<keyword evidence="3" id="KW-1185">Reference proteome</keyword>
<sequence>MVLLQAVAGDLAAHIALGKERKEKQKELIQKLKREKELAECSFKPQTTKMPNFGKPSMSRRELLAQTQKKRKENEKEEINKFVKRELVEVDRHPATPPETPHFLEKEKREKKENEKKENQKNEINEKYNFNKNKHQQNTFQESPRQQVDSSKPPGGPPYTLWLMQEGAPPPKPFSFEEALRGAPLPPVPLDELSPAAEGGPPRAAKPSREGPLGAPRGDPRGAPRGPPEGPLGGPPGEALGGAPGGAPWGPL</sequence>
<organism evidence="2 3">
    <name type="scientific">Eimeria tenella</name>
    <name type="common">Coccidian parasite</name>
    <dbReference type="NCBI Taxonomy" id="5802"/>
    <lineage>
        <taxon>Eukaryota</taxon>
        <taxon>Sar</taxon>
        <taxon>Alveolata</taxon>
        <taxon>Apicomplexa</taxon>
        <taxon>Conoidasida</taxon>
        <taxon>Coccidia</taxon>
        <taxon>Eucoccidiorida</taxon>
        <taxon>Eimeriorina</taxon>
        <taxon>Eimeriidae</taxon>
        <taxon>Eimeria</taxon>
    </lineage>
</organism>
<feature type="compositionally biased region" description="Gly residues" evidence="1">
    <location>
        <begin position="235"/>
        <end position="252"/>
    </location>
</feature>
<dbReference type="GeneID" id="25251279"/>
<feature type="compositionally biased region" description="Low complexity" evidence="1">
    <location>
        <begin position="211"/>
        <end position="224"/>
    </location>
</feature>
<proteinExistence type="predicted"/>